<dbReference type="PROSITE" id="PS51462">
    <property type="entry name" value="NUDIX"/>
    <property type="match status" value="1"/>
</dbReference>
<reference evidence="2 3" key="1">
    <citation type="submission" date="2018-08" db="EMBL/GenBank/DDBJ databases">
        <title>Genome and evolution of the arbuscular mycorrhizal fungus Diversispora epigaea (formerly Glomus versiforme) and its bacterial endosymbionts.</title>
        <authorList>
            <person name="Sun X."/>
            <person name="Fei Z."/>
            <person name="Harrison M."/>
        </authorList>
    </citation>
    <scope>NUCLEOTIDE SEQUENCE [LARGE SCALE GENOMIC DNA]</scope>
    <source>
        <strain evidence="2 3">IT104</strain>
    </source>
</reference>
<dbReference type="SUPFAM" id="SSF52540">
    <property type="entry name" value="P-loop containing nucleoside triphosphate hydrolases"/>
    <property type="match status" value="1"/>
</dbReference>
<sequence length="416" mass="50615">MYKALYFNEEAMRKEKEEEIKEYQGLFETYQKQEEERNEEPTFDEEVFNQILAELDITYNPEKFDQEVKPNTPKIWVNKRINPNKEFYKHWQCPGGHVEETDISTKHAAQREVLEETGLQPELEELEYMRTNHYFREKEWRIVHCYSFTTRKVPELTEPREMTDWQLKKIKEVQKEPVIDSLKDAFKGRQHETKIIMIEGSCGAGKSTFVEKCKEYLTKYKKTVEILDESFITKDSSKRIINYGSNLKKYKEKEITKEQMEEIAIELEKWIRDKWMKQIFEFYTRERKPSILLMDRNLFSTLIFMKLMEEEGFFSKEKQEEVSTNYNNWLWLIRESLVIWWKTPVEETIKRVKKRGRTGEEDLKYYKKLDEVYRKLMLEIYPNLKVITRETQLTTEQVEELIPNLIDEKIFRRIGY</sequence>
<dbReference type="Gene3D" id="3.40.50.300">
    <property type="entry name" value="P-loop containing nucleotide triphosphate hydrolases"/>
    <property type="match status" value="1"/>
</dbReference>
<dbReference type="PANTHER" id="PTHR10513:SF35">
    <property type="entry name" value="DEOXYADENOSINE KINASE"/>
    <property type="match status" value="1"/>
</dbReference>
<accession>A0A397G475</accession>
<dbReference type="InterPro" id="IPR015797">
    <property type="entry name" value="NUDIX_hydrolase-like_dom_sf"/>
</dbReference>
<dbReference type="InterPro" id="IPR027417">
    <property type="entry name" value="P-loop_NTPase"/>
</dbReference>
<evidence type="ECO:0000313" key="2">
    <source>
        <dbReference type="EMBL" id="RHZ45831.1"/>
    </source>
</evidence>
<dbReference type="EMBL" id="PQFF01000535">
    <property type="protein sequence ID" value="RHZ45831.1"/>
    <property type="molecule type" value="Genomic_DNA"/>
</dbReference>
<dbReference type="GO" id="GO:0005739">
    <property type="term" value="C:mitochondrion"/>
    <property type="evidence" value="ECO:0007669"/>
    <property type="project" value="TreeGrafter"/>
</dbReference>
<dbReference type="PANTHER" id="PTHR10513">
    <property type="entry name" value="DEOXYNUCLEOSIDE KINASE"/>
    <property type="match status" value="1"/>
</dbReference>
<dbReference type="InterPro" id="IPR031314">
    <property type="entry name" value="DNK_dom"/>
</dbReference>
<gene>
    <name evidence="2" type="ORF">Glove_646g11</name>
</gene>
<dbReference type="InterPro" id="IPR050566">
    <property type="entry name" value="Deoxyribonucleoside_kinase"/>
</dbReference>
<dbReference type="AlphaFoldDB" id="A0A397G475"/>
<protein>
    <recommendedName>
        <fullName evidence="1">Nudix hydrolase domain-containing protein</fullName>
    </recommendedName>
</protein>
<dbReference type="STRING" id="1348612.A0A397G475"/>
<dbReference type="Proteomes" id="UP000266861">
    <property type="component" value="Unassembled WGS sequence"/>
</dbReference>
<keyword evidence="3" id="KW-1185">Reference proteome</keyword>
<proteinExistence type="predicted"/>
<dbReference type="Gene3D" id="3.90.79.10">
    <property type="entry name" value="Nucleoside Triphosphate Pyrophosphohydrolase"/>
    <property type="match status" value="1"/>
</dbReference>
<evidence type="ECO:0000259" key="1">
    <source>
        <dbReference type="PROSITE" id="PS51462"/>
    </source>
</evidence>
<evidence type="ECO:0000313" key="3">
    <source>
        <dbReference type="Proteomes" id="UP000266861"/>
    </source>
</evidence>
<comment type="caution">
    <text evidence="2">The sequence shown here is derived from an EMBL/GenBank/DDBJ whole genome shotgun (WGS) entry which is preliminary data.</text>
</comment>
<dbReference type="SUPFAM" id="SSF55811">
    <property type="entry name" value="Nudix"/>
    <property type="match status" value="1"/>
</dbReference>
<name>A0A397G475_9GLOM</name>
<dbReference type="Pfam" id="PF00293">
    <property type="entry name" value="NUDIX"/>
    <property type="match status" value="1"/>
</dbReference>
<dbReference type="OrthoDB" id="2494521at2759"/>
<dbReference type="InterPro" id="IPR000086">
    <property type="entry name" value="NUDIX_hydrolase_dom"/>
</dbReference>
<organism evidence="2 3">
    <name type="scientific">Diversispora epigaea</name>
    <dbReference type="NCBI Taxonomy" id="1348612"/>
    <lineage>
        <taxon>Eukaryota</taxon>
        <taxon>Fungi</taxon>
        <taxon>Fungi incertae sedis</taxon>
        <taxon>Mucoromycota</taxon>
        <taxon>Glomeromycotina</taxon>
        <taxon>Glomeromycetes</taxon>
        <taxon>Diversisporales</taxon>
        <taxon>Diversisporaceae</taxon>
        <taxon>Diversispora</taxon>
    </lineage>
</organism>
<dbReference type="Pfam" id="PF01712">
    <property type="entry name" value="dNK"/>
    <property type="match status" value="1"/>
</dbReference>
<dbReference type="GO" id="GO:0019136">
    <property type="term" value="F:deoxynucleoside kinase activity"/>
    <property type="evidence" value="ECO:0007669"/>
    <property type="project" value="TreeGrafter"/>
</dbReference>
<dbReference type="CDD" id="cd02883">
    <property type="entry name" value="NUDIX_Hydrolase"/>
    <property type="match status" value="1"/>
</dbReference>
<feature type="domain" description="Nudix hydrolase" evidence="1">
    <location>
        <begin position="49"/>
        <end position="192"/>
    </location>
</feature>